<proteinExistence type="predicted"/>
<comment type="caution">
    <text evidence="2">The sequence shown here is derived from an EMBL/GenBank/DDBJ whole genome shotgun (WGS) entry which is preliminary data.</text>
</comment>
<feature type="transmembrane region" description="Helical" evidence="1">
    <location>
        <begin position="41"/>
        <end position="63"/>
    </location>
</feature>
<dbReference type="EMBL" id="VICE01000096">
    <property type="protein sequence ID" value="TQD43544.1"/>
    <property type="molecule type" value="Genomic_DNA"/>
</dbReference>
<accession>A0A508A528</accession>
<keyword evidence="1" id="KW-0812">Transmembrane</keyword>
<feature type="transmembrane region" description="Helical" evidence="1">
    <location>
        <begin position="144"/>
        <end position="164"/>
    </location>
</feature>
<feature type="transmembrane region" description="Helical" evidence="1">
    <location>
        <begin position="75"/>
        <end position="94"/>
    </location>
</feature>
<evidence type="ECO:0000313" key="2">
    <source>
        <dbReference type="EMBL" id="TQD43544.1"/>
    </source>
</evidence>
<name>A0A508A528_9GAMM</name>
<evidence type="ECO:0000256" key="1">
    <source>
        <dbReference type="SAM" id="Phobius"/>
    </source>
</evidence>
<dbReference type="AlphaFoldDB" id="A0A508A528"/>
<dbReference type="Proteomes" id="UP000318212">
    <property type="component" value="Unassembled WGS sequence"/>
</dbReference>
<dbReference type="OrthoDB" id="6024885at2"/>
<keyword evidence="3" id="KW-1185">Reference proteome</keyword>
<feature type="transmembrane region" description="Helical" evidence="1">
    <location>
        <begin position="170"/>
        <end position="187"/>
    </location>
</feature>
<keyword evidence="1" id="KW-1133">Transmembrane helix</keyword>
<organism evidence="2 3">
    <name type="scientific">Marilutibacter aestuarii</name>
    <dbReference type="NCBI Taxonomy" id="1706195"/>
    <lineage>
        <taxon>Bacteria</taxon>
        <taxon>Pseudomonadati</taxon>
        <taxon>Pseudomonadota</taxon>
        <taxon>Gammaproteobacteria</taxon>
        <taxon>Lysobacterales</taxon>
        <taxon>Lysobacteraceae</taxon>
        <taxon>Marilutibacter</taxon>
    </lineage>
</organism>
<keyword evidence="1" id="KW-0472">Membrane</keyword>
<protein>
    <submittedName>
        <fullName evidence="2">DUF998 domain-containing protein</fullName>
    </submittedName>
</protein>
<reference evidence="2 3" key="1">
    <citation type="submission" date="2019-06" db="EMBL/GenBank/DDBJ databases">
        <title>Lysobacter alkalisoli sp. nov. isolated from saline soil.</title>
        <authorList>
            <person name="Sun J.-Q."/>
            <person name="Xu L."/>
        </authorList>
    </citation>
    <scope>NUCLEOTIDE SEQUENCE [LARGE SCALE GENOMIC DNA]</scope>
    <source>
        <strain evidence="2 3">JCM 31130</strain>
    </source>
</reference>
<gene>
    <name evidence="2" type="ORF">FKV25_10385</name>
</gene>
<sequence>MAWAALALFVLALAGFGAALEGYSHWRHAPALLGASGDARALAFNLLAFVVPGLLLAVAMFALRGGRDTAAWPLRVGLALWLLSALAFAGQGLFALDASSVVAEANRHHAAAWSLWWVAFAPGALLLASGVGRVPALRALRWPLALAALLVPVAALLLPGLVPVGAAQRLAFVLWFASLAATATFAARAPQP</sequence>
<evidence type="ECO:0000313" key="3">
    <source>
        <dbReference type="Proteomes" id="UP000318212"/>
    </source>
</evidence>
<feature type="transmembrane region" description="Helical" evidence="1">
    <location>
        <begin position="114"/>
        <end position="132"/>
    </location>
</feature>